<proteinExistence type="predicted"/>
<evidence type="ECO:0000313" key="2">
    <source>
        <dbReference type="WBParaSite" id="RSKR_0000453300.1"/>
    </source>
</evidence>
<name>A0AC35TVJ6_9BILA</name>
<evidence type="ECO:0000313" key="1">
    <source>
        <dbReference type="Proteomes" id="UP000095286"/>
    </source>
</evidence>
<reference evidence="2" key="1">
    <citation type="submission" date="2016-11" db="UniProtKB">
        <authorList>
            <consortium name="WormBaseParasite"/>
        </authorList>
    </citation>
    <scope>IDENTIFICATION</scope>
    <source>
        <strain evidence="2">KR3021</strain>
    </source>
</reference>
<dbReference type="WBParaSite" id="RSKR_0000453300.1">
    <property type="protein sequence ID" value="RSKR_0000453300.1"/>
    <property type="gene ID" value="RSKR_0000453300"/>
</dbReference>
<accession>A0AC35TVJ6</accession>
<dbReference type="Proteomes" id="UP000095286">
    <property type="component" value="Unplaced"/>
</dbReference>
<organism evidence="1 2">
    <name type="scientific">Rhabditophanes sp. KR3021</name>
    <dbReference type="NCBI Taxonomy" id="114890"/>
    <lineage>
        <taxon>Eukaryota</taxon>
        <taxon>Metazoa</taxon>
        <taxon>Ecdysozoa</taxon>
        <taxon>Nematoda</taxon>
        <taxon>Chromadorea</taxon>
        <taxon>Rhabditida</taxon>
        <taxon>Tylenchina</taxon>
        <taxon>Panagrolaimomorpha</taxon>
        <taxon>Strongyloidoidea</taxon>
        <taxon>Alloionematidae</taxon>
        <taxon>Rhabditophanes</taxon>
    </lineage>
</organism>
<protein>
    <submittedName>
        <fullName evidence="2">Serine/threonine-protein kinase RIO1</fullName>
    </submittedName>
</protein>
<sequence length="484" mass="56182">MANFVVKPFSDLTIKEIATVEEEEEDLSDLDDFNDVFGDETSDFTKRYNAARYTGTNPNKQAAPTSRKSCGESFIQMDLDSIGKMKHRKTRDRADRATVEQVLDPRTRLIIFRLVQRGILETIEGCISTGKEANVYHAITNAQESFAIKIYKTSILTFKDRDRYVSGEFRYRHGYCKSNPRKMVATWAEKEMRNLMRMHQAGLRVPKPLLLKGHVLVMDFIGSDGWPAPLLKNAEFGPEVAESLYLECVGAMRIMYRECRLVHADLSEYNMLVHDDKLYIIDVSQSVEHDHPHSLEFLRSDIANVTNFFRDRGSAVLSMKKLFELIVDPTITSSGQVDGFMEQRTHHKLEEDVLFMKAYIPHKLDSMVHYERDDEDERAGVEVNNPFQKIITKVLMGGEEEQEFENTQNMEDEIKVGSEASLNSEQLRVEEEKDRRRKMHHRPRSESPDAKKDRKSAIKEEKRIKREDKIPKHIKKRHNRKAHK</sequence>